<evidence type="ECO:0000313" key="2">
    <source>
        <dbReference type="Proteomes" id="UP001321473"/>
    </source>
</evidence>
<gene>
    <name evidence="1" type="ORF">V5799_004777</name>
</gene>
<name>A0AAQ4D551_AMBAM</name>
<keyword evidence="2" id="KW-1185">Reference proteome</keyword>
<dbReference type="AlphaFoldDB" id="A0AAQ4D551"/>
<comment type="caution">
    <text evidence="1">The sequence shown here is derived from an EMBL/GenBank/DDBJ whole genome shotgun (WGS) entry which is preliminary data.</text>
</comment>
<accession>A0AAQ4D551</accession>
<dbReference type="EMBL" id="JARKHS020035065">
    <property type="protein sequence ID" value="KAK8757591.1"/>
    <property type="molecule type" value="Genomic_DNA"/>
</dbReference>
<evidence type="ECO:0000313" key="1">
    <source>
        <dbReference type="EMBL" id="KAK8757591.1"/>
    </source>
</evidence>
<protein>
    <submittedName>
        <fullName evidence="1">Uncharacterized protein</fullName>
    </submittedName>
</protein>
<organism evidence="1 2">
    <name type="scientific">Amblyomma americanum</name>
    <name type="common">Lone star tick</name>
    <dbReference type="NCBI Taxonomy" id="6943"/>
    <lineage>
        <taxon>Eukaryota</taxon>
        <taxon>Metazoa</taxon>
        <taxon>Ecdysozoa</taxon>
        <taxon>Arthropoda</taxon>
        <taxon>Chelicerata</taxon>
        <taxon>Arachnida</taxon>
        <taxon>Acari</taxon>
        <taxon>Parasitiformes</taxon>
        <taxon>Ixodida</taxon>
        <taxon>Ixodoidea</taxon>
        <taxon>Ixodidae</taxon>
        <taxon>Amblyomminae</taxon>
        <taxon>Amblyomma</taxon>
    </lineage>
</organism>
<reference evidence="1 2" key="1">
    <citation type="journal article" date="2023" name="Arcadia Sci">
        <title>De novo assembly of a long-read Amblyomma americanum tick genome.</title>
        <authorList>
            <person name="Chou S."/>
            <person name="Poskanzer K.E."/>
            <person name="Rollins M."/>
            <person name="Thuy-Boun P.S."/>
        </authorList>
    </citation>
    <scope>NUCLEOTIDE SEQUENCE [LARGE SCALE GENOMIC DNA]</scope>
    <source>
        <strain evidence="1">F_SG_1</strain>
        <tissue evidence="1">Salivary glands</tissue>
    </source>
</reference>
<sequence>MVSWPVTTARIALLPLAHTQLETRTCVLITTELQVGRHFYVRGLPRRRRDVAADSKSPGSYEQEHCTLAIAVDFTLRACRVVINVSPAQRKSVNKIFDTLSGTVAECHFISRS</sequence>
<proteinExistence type="predicted"/>
<dbReference type="Proteomes" id="UP001321473">
    <property type="component" value="Unassembled WGS sequence"/>
</dbReference>